<proteinExistence type="predicted"/>
<dbReference type="Proteomes" id="UP001597302">
    <property type="component" value="Unassembled WGS sequence"/>
</dbReference>
<evidence type="ECO:0000313" key="2">
    <source>
        <dbReference type="EMBL" id="MFD1480849.1"/>
    </source>
</evidence>
<keyword evidence="3" id="KW-1185">Reference proteome</keyword>
<name>A0ABW4DT03_9RHOB</name>
<feature type="transmembrane region" description="Helical" evidence="1">
    <location>
        <begin position="57"/>
        <end position="75"/>
    </location>
</feature>
<protein>
    <submittedName>
        <fullName evidence="2">Uncharacterized protein</fullName>
    </submittedName>
</protein>
<feature type="transmembrane region" description="Helical" evidence="1">
    <location>
        <begin position="27"/>
        <end position="45"/>
    </location>
</feature>
<keyword evidence="1" id="KW-0812">Transmembrane</keyword>
<keyword evidence="1" id="KW-1133">Transmembrane helix</keyword>
<evidence type="ECO:0000256" key="1">
    <source>
        <dbReference type="SAM" id="Phobius"/>
    </source>
</evidence>
<feature type="transmembrane region" description="Helical" evidence="1">
    <location>
        <begin position="108"/>
        <end position="131"/>
    </location>
</feature>
<dbReference type="EMBL" id="JBHTOQ010000012">
    <property type="protein sequence ID" value="MFD1480849.1"/>
    <property type="molecule type" value="Genomic_DNA"/>
</dbReference>
<gene>
    <name evidence="2" type="ORF">ACFQ5P_06045</name>
</gene>
<dbReference type="RefSeq" id="WP_131574226.1">
    <property type="nucleotide sequence ID" value="NZ_CBCSAJ010000021.1"/>
</dbReference>
<keyword evidence="1" id="KW-0472">Membrane</keyword>
<feature type="transmembrane region" description="Helical" evidence="1">
    <location>
        <begin position="82"/>
        <end position="102"/>
    </location>
</feature>
<comment type="caution">
    <text evidence="2">The sequence shown here is derived from an EMBL/GenBank/DDBJ whole genome shotgun (WGS) entry which is preliminary data.</text>
</comment>
<sequence length="136" mass="14734">MNDRDCQKRTMPQPLQQIGPSPVMKRYPLSVLAIMGTGFWSFVAAAAEATEPWDASAYWTLAYPLSLMAAVVVSFGMERRAWMVGLVLTMSQLPVMLVLGLAGSMTAFGLVFLITLAAPAMVVSALSGWLARSWCS</sequence>
<reference evidence="3" key="1">
    <citation type="journal article" date="2019" name="Int. J. Syst. Evol. Microbiol.">
        <title>The Global Catalogue of Microorganisms (GCM) 10K type strain sequencing project: providing services to taxonomists for standard genome sequencing and annotation.</title>
        <authorList>
            <consortium name="The Broad Institute Genomics Platform"/>
            <consortium name="The Broad Institute Genome Sequencing Center for Infectious Disease"/>
            <person name="Wu L."/>
            <person name="Ma J."/>
        </authorList>
    </citation>
    <scope>NUCLEOTIDE SEQUENCE [LARGE SCALE GENOMIC DNA]</scope>
    <source>
        <strain evidence="3">CCM 8875</strain>
    </source>
</reference>
<accession>A0ABW4DT03</accession>
<evidence type="ECO:0000313" key="3">
    <source>
        <dbReference type="Proteomes" id="UP001597302"/>
    </source>
</evidence>
<organism evidence="2 3">
    <name type="scientific">Paracoccus nototheniae</name>
    <dbReference type="NCBI Taxonomy" id="2489002"/>
    <lineage>
        <taxon>Bacteria</taxon>
        <taxon>Pseudomonadati</taxon>
        <taxon>Pseudomonadota</taxon>
        <taxon>Alphaproteobacteria</taxon>
        <taxon>Rhodobacterales</taxon>
        <taxon>Paracoccaceae</taxon>
        <taxon>Paracoccus</taxon>
    </lineage>
</organism>